<evidence type="ECO:0000313" key="1">
    <source>
        <dbReference type="EMBL" id="KAA6400025.1"/>
    </source>
</evidence>
<name>A0A5J4X098_9EUKA</name>
<reference evidence="1 2" key="1">
    <citation type="submission" date="2019-03" db="EMBL/GenBank/DDBJ databases">
        <title>Single cell metagenomics reveals metabolic interactions within the superorganism composed of flagellate Streblomastix strix and complex community of Bacteroidetes bacteria on its surface.</title>
        <authorList>
            <person name="Treitli S.C."/>
            <person name="Kolisko M."/>
            <person name="Husnik F."/>
            <person name="Keeling P."/>
            <person name="Hampl V."/>
        </authorList>
    </citation>
    <scope>NUCLEOTIDE SEQUENCE [LARGE SCALE GENOMIC DNA]</scope>
    <source>
        <strain evidence="1">ST1C</strain>
    </source>
</reference>
<proteinExistence type="predicted"/>
<evidence type="ECO:0000313" key="2">
    <source>
        <dbReference type="Proteomes" id="UP000324800"/>
    </source>
</evidence>
<gene>
    <name evidence="1" type="ORF">EZS28_004446</name>
</gene>
<dbReference type="EMBL" id="SNRW01000634">
    <property type="protein sequence ID" value="KAA6400025.1"/>
    <property type="molecule type" value="Genomic_DNA"/>
</dbReference>
<sequence length="188" mass="22144">MHFRGIVSVIEQLTLERLSVWRIERTIGALVESGRSIEQVKEQMIHKLKNQKKNEIERNIKHQCEQIKQDQIDTNNYERMKSGIIIQGMKEIRNVEDECRALVQSTGRAISGFERLGIQFGEMILCEGAVQARRWFDYLLNIYIQISFVKQLNEMKLSLQKKLELKNIDMKVPMYSLNEDDEIVFLKL</sequence>
<accession>A0A5J4X098</accession>
<protein>
    <submittedName>
        <fullName evidence="1">Uncharacterized protein</fullName>
    </submittedName>
</protein>
<dbReference type="AlphaFoldDB" id="A0A5J4X098"/>
<organism evidence="1 2">
    <name type="scientific">Streblomastix strix</name>
    <dbReference type="NCBI Taxonomy" id="222440"/>
    <lineage>
        <taxon>Eukaryota</taxon>
        <taxon>Metamonada</taxon>
        <taxon>Preaxostyla</taxon>
        <taxon>Oxymonadida</taxon>
        <taxon>Streblomastigidae</taxon>
        <taxon>Streblomastix</taxon>
    </lineage>
</organism>
<dbReference type="Proteomes" id="UP000324800">
    <property type="component" value="Unassembled WGS sequence"/>
</dbReference>
<comment type="caution">
    <text evidence="1">The sequence shown here is derived from an EMBL/GenBank/DDBJ whole genome shotgun (WGS) entry which is preliminary data.</text>
</comment>